<protein>
    <submittedName>
        <fullName evidence="2">STAS/SEC14 domain-containing protein</fullName>
    </submittedName>
</protein>
<dbReference type="Proteomes" id="UP001165368">
    <property type="component" value="Unassembled WGS sequence"/>
</dbReference>
<dbReference type="InterPro" id="IPR056695">
    <property type="entry name" value="DUF7793"/>
</dbReference>
<dbReference type="Gene3D" id="3.40.1680.10">
    <property type="entry name" value="yp_829618.1 domain like"/>
    <property type="match status" value="1"/>
</dbReference>
<proteinExistence type="predicted"/>
<evidence type="ECO:0000259" key="1">
    <source>
        <dbReference type="Pfam" id="PF25056"/>
    </source>
</evidence>
<sequence>MSEVVLQETDAVLSDGDDAVRIDLPRGVPITGAMAEAAAARLTQLVSEGPRPVILTVTGVTAITREARAVLAQVTGVSAIAVLGESPVDRVIANFVLGTMPLPCPGGFFTSETHALAWLEEVCAH</sequence>
<reference evidence="2" key="1">
    <citation type="submission" date="2022-01" db="EMBL/GenBank/DDBJ databases">
        <authorList>
            <person name="Jo J.-H."/>
            <person name="Im W.-T."/>
        </authorList>
    </citation>
    <scope>NUCLEOTIDE SEQUENCE</scope>
    <source>
        <strain evidence="2">I2-34</strain>
    </source>
</reference>
<keyword evidence="3" id="KW-1185">Reference proteome</keyword>
<name>A0ABS9L1P3_9MICC</name>
<evidence type="ECO:0000313" key="3">
    <source>
        <dbReference type="Proteomes" id="UP001165368"/>
    </source>
</evidence>
<dbReference type="Gene3D" id="3.40.970.30">
    <property type="entry name" value="yp_829618.1 like domains"/>
    <property type="match status" value="1"/>
</dbReference>
<accession>A0ABS9L1P3</accession>
<dbReference type="RefSeq" id="WP_237817658.1">
    <property type="nucleotide sequence ID" value="NZ_JAKLTQ010000001.1"/>
</dbReference>
<dbReference type="Pfam" id="PF25056">
    <property type="entry name" value="DUF7793"/>
    <property type="match status" value="1"/>
</dbReference>
<feature type="domain" description="DUF7793" evidence="1">
    <location>
        <begin position="21"/>
        <end position="121"/>
    </location>
</feature>
<organism evidence="2 3">
    <name type="scientific">Arthrobacter hankyongi</name>
    <dbReference type="NCBI Taxonomy" id="2904801"/>
    <lineage>
        <taxon>Bacteria</taxon>
        <taxon>Bacillati</taxon>
        <taxon>Actinomycetota</taxon>
        <taxon>Actinomycetes</taxon>
        <taxon>Micrococcales</taxon>
        <taxon>Micrococcaceae</taxon>
        <taxon>Arthrobacter</taxon>
    </lineage>
</organism>
<evidence type="ECO:0000313" key="2">
    <source>
        <dbReference type="EMBL" id="MCG2620558.1"/>
    </source>
</evidence>
<comment type="caution">
    <text evidence="2">The sequence shown here is derived from an EMBL/GenBank/DDBJ whole genome shotgun (WGS) entry which is preliminary data.</text>
</comment>
<gene>
    <name evidence="2" type="ORF">LVY72_01380</name>
</gene>
<dbReference type="EMBL" id="JAKLTQ010000001">
    <property type="protein sequence ID" value="MCG2620558.1"/>
    <property type="molecule type" value="Genomic_DNA"/>
</dbReference>